<proteinExistence type="predicted"/>
<keyword evidence="3 4" id="KW-0408">Iron</keyword>
<evidence type="ECO:0000256" key="5">
    <source>
        <dbReference type="SAM" id="MobiDB-lite"/>
    </source>
</evidence>
<evidence type="ECO:0000256" key="3">
    <source>
        <dbReference type="ARBA" id="ARBA00023004"/>
    </source>
</evidence>
<comment type="caution">
    <text evidence="8">The sequence shown here is derived from an EMBL/GenBank/DDBJ whole genome shotgun (WGS) entry which is preliminary data.</text>
</comment>
<gene>
    <name evidence="8" type="ORF">MTR65_10025</name>
</gene>
<dbReference type="Pfam" id="PF13442">
    <property type="entry name" value="Cytochrome_CBB3"/>
    <property type="match status" value="1"/>
</dbReference>
<feature type="signal peptide" evidence="6">
    <location>
        <begin position="1"/>
        <end position="21"/>
    </location>
</feature>
<evidence type="ECO:0000256" key="1">
    <source>
        <dbReference type="ARBA" id="ARBA00022617"/>
    </source>
</evidence>
<feature type="chain" id="PRO_5045169408" evidence="6">
    <location>
        <begin position="22"/>
        <end position="148"/>
    </location>
</feature>
<dbReference type="PROSITE" id="PS51007">
    <property type="entry name" value="CYTC"/>
    <property type="match status" value="1"/>
</dbReference>
<evidence type="ECO:0000256" key="2">
    <source>
        <dbReference type="ARBA" id="ARBA00022723"/>
    </source>
</evidence>
<feature type="region of interest" description="Disordered" evidence="5">
    <location>
        <begin position="29"/>
        <end position="56"/>
    </location>
</feature>
<keyword evidence="2 4" id="KW-0479">Metal-binding</keyword>
<dbReference type="EMBL" id="JALHAT010000014">
    <property type="protein sequence ID" value="MCJ1961017.1"/>
    <property type="molecule type" value="Genomic_DNA"/>
</dbReference>
<dbReference type="SUPFAM" id="SSF46626">
    <property type="entry name" value="Cytochrome c"/>
    <property type="match status" value="1"/>
</dbReference>
<dbReference type="Gene3D" id="1.10.760.10">
    <property type="entry name" value="Cytochrome c-like domain"/>
    <property type="match status" value="1"/>
</dbReference>
<dbReference type="PROSITE" id="PS51257">
    <property type="entry name" value="PROKAR_LIPOPROTEIN"/>
    <property type="match status" value="1"/>
</dbReference>
<keyword evidence="9" id="KW-1185">Reference proteome</keyword>
<protein>
    <submittedName>
        <fullName evidence="8">Cytochrome c</fullName>
    </submittedName>
</protein>
<reference evidence="8" key="1">
    <citation type="submission" date="2022-03" db="EMBL/GenBank/DDBJ databases">
        <title>Identification of a novel bacterium isolated from mangrove sediments.</title>
        <authorList>
            <person name="Pan X."/>
        </authorList>
    </citation>
    <scope>NUCLEOTIDE SEQUENCE</scope>
    <source>
        <strain evidence="8">B2637</strain>
    </source>
</reference>
<dbReference type="Proteomes" id="UP001162802">
    <property type="component" value="Unassembled WGS sequence"/>
</dbReference>
<evidence type="ECO:0000259" key="7">
    <source>
        <dbReference type="PROSITE" id="PS51007"/>
    </source>
</evidence>
<keyword evidence="6" id="KW-0732">Signal</keyword>
<evidence type="ECO:0000313" key="9">
    <source>
        <dbReference type="Proteomes" id="UP001162802"/>
    </source>
</evidence>
<evidence type="ECO:0000313" key="8">
    <source>
        <dbReference type="EMBL" id="MCJ1961017.1"/>
    </source>
</evidence>
<sequence length="148" mass="15035">MSTLSKSALTGACTAVLIAVAACGSGAPAQDAKDAPQGGPPPMPAPITLSSRPGAGPGEKLFIEKCVMCHGPNGMGTGLLARRMDVALLEEREDLPADYVIQAARMGIGNMPAIPRGEVSDADMQQIADYLASKTPKDMGGTLGGDAR</sequence>
<evidence type="ECO:0000256" key="6">
    <source>
        <dbReference type="SAM" id="SignalP"/>
    </source>
</evidence>
<dbReference type="InterPro" id="IPR036909">
    <property type="entry name" value="Cyt_c-like_dom_sf"/>
</dbReference>
<organism evidence="8 9">
    <name type="scientific">Novosphingobium mangrovi</name>
    <name type="common">ex Hu et al. 2023</name>
    <dbReference type="NCBI Taxonomy" id="2930094"/>
    <lineage>
        <taxon>Bacteria</taxon>
        <taxon>Pseudomonadati</taxon>
        <taxon>Pseudomonadota</taxon>
        <taxon>Alphaproteobacteria</taxon>
        <taxon>Sphingomonadales</taxon>
        <taxon>Sphingomonadaceae</taxon>
        <taxon>Novosphingobium</taxon>
    </lineage>
</organism>
<accession>A0ABT0ACT7</accession>
<feature type="domain" description="Cytochrome c" evidence="7">
    <location>
        <begin position="53"/>
        <end position="135"/>
    </location>
</feature>
<evidence type="ECO:0000256" key="4">
    <source>
        <dbReference type="PROSITE-ProRule" id="PRU00433"/>
    </source>
</evidence>
<dbReference type="InterPro" id="IPR009056">
    <property type="entry name" value="Cyt_c-like_dom"/>
</dbReference>
<dbReference type="RefSeq" id="WP_243799698.1">
    <property type="nucleotide sequence ID" value="NZ_JALHAT010000014.1"/>
</dbReference>
<keyword evidence="1 4" id="KW-0349">Heme</keyword>
<name>A0ABT0ACT7_9SPHN</name>